<gene>
    <name evidence="1" type="ORF">GIP_L8_0190</name>
</gene>
<name>B7S930_GLYIN</name>
<accession>B7S930</accession>
<protein>
    <submittedName>
        <fullName evidence="1">Uncharacterized protein</fullName>
    </submittedName>
</protein>
<organism evidence="1">
    <name type="scientific">Glyptapanteles indiensis</name>
    <name type="common">Parasitoid wasp</name>
    <dbReference type="NCBI Taxonomy" id="92994"/>
    <lineage>
        <taxon>Eukaryota</taxon>
        <taxon>Metazoa</taxon>
        <taxon>Ecdysozoa</taxon>
        <taxon>Arthropoda</taxon>
        <taxon>Hexapoda</taxon>
        <taxon>Insecta</taxon>
        <taxon>Pterygota</taxon>
        <taxon>Neoptera</taxon>
        <taxon>Endopterygota</taxon>
        <taxon>Hymenoptera</taxon>
        <taxon>Apocrita</taxon>
        <taxon>Ichneumonoidea</taxon>
        <taxon>Braconidae</taxon>
        <taxon>Microgastrinae</taxon>
        <taxon>Glyptapanteles</taxon>
    </lineage>
</organism>
<reference evidence="1" key="1">
    <citation type="submission" date="2007-06" db="EMBL/GenBank/DDBJ databases">
        <title>Bracovirus Evolution: Comparative Genomics of Multiple Viral and Proviral Genomes.</title>
        <authorList>
            <person name="Desjardins C.A."/>
            <person name="Gundersen-Rindal D.E."/>
            <person name="Hostetler J.B."/>
            <person name="Tallon L.J."/>
            <person name="Utterback T.R."/>
            <person name="Fuester R.W."/>
            <person name="Schatz M.C."/>
            <person name="Pedroni M.J."/>
            <person name="Fadrosh D.W."/>
            <person name="Haas B.J."/>
            <person name="Toms B.S."/>
            <person name="Chen D."/>
            <person name="Nene V."/>
        </authorList>
    </citation>
    <scope>NUCLEOTIDE SEQUENCE</scope>
</reference>
<sequence length="136" mass="15989">MIPAKKFTVFKYTEVLEPGQNPYKIVPTFWIKNEDSNNVMVPYPPEEELAQVFDRIFNCQLPLTGWEEKHVIIEREVDTYQAGMLYIKRQNTVPLDEETLLVWKQIRLDCVEKIGTLQPIAVIRQLWTRLLNLVGI</sequence>
<proteinExistence type="predicted"/>
<dbReference type="AlphaFoldDB" id="B7S930"/>
<evidence type="ECO:0000313" key="1">
    <source>
        <dbReference type="EMBL" id="ACE75405.1"/>
    </source>
</evidence>
<dbReference type="EMBL" id="EF710657">
    <property type="protein sequence ID" value="ACE75405.1"/>
    <property type="molecule type" value="Genomic_DNA"/>
</dbReference>